<evidence type="ECO:0000313" key="4">
    <source>
        <dbReference type="EMBL" id="SUU97522.1"/>
    </source>
</evidence>
<dbReference type="Pfam" id="PF18352">
    <property type="entry name" value="Gp138_N"/>
    <property type="match status" value="1"/>
</dbReference>
<proteinExistence type="predicted"/>
<dbReference type="EMBL" id="UFSW01000001">
    <property type="protein sequence ID" value="SUU98781.1"/>
    <property type="molecule type" value="Genomic_DNA"/>
</dbReference>
<feature type="region of interest" description="Disordered" evidence="1">
    <location>
        <begin position="191"/>
        <end position="215"/>
    </location>
</feature>
<dbReference type="InterPro" id="IPR041599">
    <property type="entry name" value="Gp138_N"/>
</dbReference>
<reference evidence="4 6" key="1">
    <citation type="submission" date="2018-06" db="EMBL/GenBank/DDBJ databases">
        <authorList>
            <consortium name="Pathogen Informatics"/>
            <person name="Doyle S."/>
        </authorList>
    </citation>
    <scope>NUCLEOTIDE SEQUENCE [LARGE SCALE GENOMIC DNA]</scope>
    <source>
        <strain evidence="4 6">NCTC10926</strain>
    </source>
</reference>
<evidence type="ECO:0000313" key="7">
    <source>
        <dbReference type="Proteomes" id="UP000294229"/>
    </source>
</evidence>
<dbReference type="InterPro" id="IPR037026">
    <property type="entry name" value="Vgr_OB-fold_dom_sf"/>
</dbReference>
<reference evidence="3 7" key="2">
    <citation type="submission" date="2018-11" db="EMBL/GenBank/DDBJ databases">
        <title>Sequencing Av. paragallinarum serogroups.</title>
        <authorList>
            <person name="Hellmuth J.E."/>
            <person name="Boucher C.E."/>
            <person name="Cason E.D."/>
        </authorList>
    </citation>
    <scope>NUCLEOTIDE SEQUENCE [LARGE SCALE GENOMIC DNA]</scope>
    <source>
        <strain evidence="3 7">SA-3</strain>
    </source>
</reference>
<dbReference type="KEGG" id="apag:EIA51_02075"/>
<dbReference type="Gene3D" id="2.40.50.230">
    <property type="entry name" value="Gp5 N-terminal domain"/>
    <property type="match status" value="1"/>
</dbReference>
<feature type="domain" description="Phage protein Gp138 N-terminal" evidence="2">
    <location>
        <begin position="30"/>
        <end position="127"/>
    </location>
</feature>
<dbReference type="Proteomes" id="UP000294229">
    <property type="component" value="Unassembled WGS sequence"/>
</dbReference>
<evidence type="ECO:0000313" key="5">
    <source>
        <dbReference type="EMBL" id="SUU98781.1"/>
    </source>
</evidence>
<feature type="compositionally biased region" description="Gly residues" evidence="1">
    <location>
        <begin position="206"/>
        <end position="215"/>
    </location>
</feature>
<dbReference type="RefSeq" id="WP_081637559.1">
    <property type="nucleotide sequence ID" value="NZ_CP034110.1"/>
</dbReference>
<sequence length="215" mass="22936">MTDFQYQTATPESATDIQIQNTLRQLHTALPAKVIHFHPTKQTVSLAVQIKQVLVDGKSIAIPPLMDVPICYPRGGGFAITFPLRAGDEGIAIFSERCIDGWWQSGNASEPLDHRFHDLSDAMFIPGICSQPQCVKNFFAAGLSLQTLSGNTFIRMVEGSITIKGDITHNGNTQQIGNTTTTGTLTGQTDVIAGGVSGKSHTHSGDSGGTTGQPK</sequence>
<accession>A0A380X2T0</accession>
<organism evidence="4 6">
    <name type="scientific">Avibacterium paragallinarum</name>
    <name type="common">Haemophilus gallinarum</name>
    <dbReference type="NCBI Taxonomy" id="728"/>
    <lineage>
        <taxon>Bacteria</taxon>
        <taxon>Pseudomonadati</taxon>
        <taxon>Pseudomonadota</taxon>
        <taxon>Gammaproteobacteria</taxon>
        <taxon>Pasteurellales</taxon>
        <taxon>Pasteurellaceae</taxon>
        <taxon>Avibacterium</taxon>
    </lineage>
</organism>
<dbReference type="EMBL" id="UFSW01000001">
    <property type="protein sequence ID" value="SUU97522.1"/>
    <property type="molecule type" value="Genomic_DNA"/>
</dbReference>
<dbReference type="GeneID" id="66255047"/>
<evidence type="ECO:0000256" key="1">
    <source>
        <dbReference type="SAM" id="MobiDB-lite"/>
    </source>
</evidence>
<gene>
    <name evidence="3" type="ORF">EIG79_10665</name>
    <name evidence="4" type="ORF">NCTC10926_00914</name>
    <name evidence="5" type="ORF">NCTC10926_02223</name>
</gene>
<protein>
    <submittedName>
        <fullName evidence="3">Baseplate protein</fullName>
    </submittedName>
    <submittedName>
        <fullName evidence="4">Phage baseplate assembly protein V</fullName>
    </submittedName>
</protein>
<evidence type="ECO:0000313" key="3">
    <source>
        <dbReference type="EMBL" id="RZN56109.1"/>
    </source>
</evidence>
<evidence type="ECO:0000259" key="2">
    <source>
        <dbReference type="Pfam" id="PF18352"/>
    </source>
</evidence>
<dbReference type="AlphaFoldDB" id="A0A380X2T0"/>
<name>A0A380X2T0_AVIPA</name>
<evidence type="ECO:0000313" key="6">
    <source>
        <dbReference type="Proteomes" id="UP000254620"/>
    </source>
</evidence>
<dbReference type="Proteomes" id="UP000254620">
    <property type="component" value="Unassembled WGS sequence"/>
</dbReference>
<dbReference type="EMBL" id="RQXS01000073">
    <property type="protein sequence ID" value="RZN56109.1"/>
    <property type="molecule type" value="Genomic_DNA"/>
</dbReference>